<evidence type="ECO:0000313" key="3">
    <source>
        <dbReference type="Proteomes" id="UP000271010"/>
    </source>
</evidence>
<feature type="transmembrane region" description="Helical" evidence="1">
    <location>
        <begin position="48"/>
        <end position="66"/>
    </location>
</feature>
<keyword evidence="3" id="KW-1185">Reference proteome</keyword>
<comment type="caution">
    <text evidence="2">The sequence shown here is derived from an EMBL/GenBank/DDBJ whole genome shotgun (WGS) entry which is preliminary data.</text>
</comment>
<name>A0A3M9MTW7_9BACT</name>
<feature type="transmembrane region" description="Helical" evidence="1">
    <location>
        <begin position="12"/>
        <end position="28"/>
    </location>
</feature>
<evidence type="ECO:0000256" key="1">
    <source>
        <dbReference type="SAM" id="Phobius"/>
    </source>
</evidence>
<dbReference type="EMBL" id="RJJE01000017">
    <property type="protein sequence ID" value="RNI28178.1"/>
    <property type="molecule type" value="Genomic_DNA"/>
</dbReference>
<organism evidence="2 3">
    <name type="scientific">Rufibacter immobilis</name>
    <dbReference type="NCBI Taxonomy" id="1348778"/>
    <lineage>
        <taxon>Bacteria</taxon>
        <taxon>Pseudomonadati</taxon>
        <taxon>Bacteroidota</taxon>
        <taxon>Cytophagia</taxon>
        <taxon>Cytophagales</taxon>
        <taxon>Hymenobacteraceae</taxon>
        <taxon>Rufibacter</taxon>
    </lineage>
</organism>
<gene>
    <name evidence="2" type="ORF">EFA69_19085</name>
</gene>
<dbReference type="Proteomes" id="UP000271010">
    <property type="component" value="Unassembled WGS sequence"/>
</dbReference>
<reference evidence="2 3" key="1">
    <citation type="submission" date="2018-11" db="EMBL/GenBank/DDBJ databases">
        <title>Rufibacter latericius sp. nov., isolated from water in Baiyang Lake.</title>
        <authorList>
            <person name="Yang Y."/>
        </authorList>
    </citation>
    <scope>NUCLEOTIDE SEQUENCE [LARGE SCALE GENOMIC DNA]</scope>
    <source>
        <strain evidence="2 3">MCC P1</strain>
    </source>
</reference>
<keyword evidence="1" id="KW-0812">Transmembrane</keyword>
<proteinExistence type="predicted"/>
<accession>A0A3M9MTW7</accession>
<sequence length="94" mass="11096">MKEIIQYYGLKWYSVFLMYPVLIFNRFLETKYPGLSLFALGKSQGIDLLLELFLKGTTLGLFFYFLPNKLRLSPVERLTRAISLGWVTWFILFS</sequence>
<protein>
    <submittedName>
        <fullName evidence="2">Uncharacterized protein</fullName>
    </submittedName>
</protein>
<keyword evidence="1" id="KW-1133">Transmembrane helix</keyword>
<dbReference type="AlphaFoldDB" id="A0A3M9MTW7"/>
<keyword evidence="1" id="KW-0472">Membrane</keyword>
<evidence type="ECO:0000313" key="2">
    <source>
        <dbReference type="EMBL" id="RNI28178.1"/>
    </source>
</evidence>